<keyword evidence="5" id="KW-1185">Reference proteome</keyword>
<protein>
    <recommendedName>
        <fullName evidence="3">Spastin/Vps4 C-terminal domain-containing protein</fullName>
    </recommendedName>
</protein>
<keyword evidence="2" id="KW-0067">ATP-binding</keyword>
<dbReference type="Pfam" id="PF09336">
    <property type="entry name" value="Vps4_C"/>
    <property type="match status" value="1"/>
</dbReference>
<evidence type="ECO:0000256" key="2">
    <source>
        <dbReference type="ARBA" id="ARBA00022840"/>
    </source>
</evidence>
<dbReference type="InterPro" id="IPR015415">
    <property type="entry name" value="Spast_Vps4_C"/>
</dbReference>
<sequence length="125" mass="13980">MSSSCDSEKQTGARGFGVFPTFFTCRSVFSVVGKNVTNFKIRDRMIVEPERPYQDGRCGMVYPLCCGGRGAIPLTWNGVPPEKLEEPSLMPEDFFAVLKHAKVSVGSDEIKKYDERTEKYGLEEA</sequence>
<feature type="domain" description="Spastin/Vps4 C-terminal" evidence="3">
    <location>
        <begin position="68"/>
        <end position="121"/>
    </location>
</feature>
<dbReference type="EMBL" id="KZ613943">
    <property type="protein sequence ID" value="PMD41993.1"/>
    <property type="molecule type" value="Genomic_DNA"/>
</dbReference>
<reference evidence="4 5" key="1">
    <citation type="submission" date="2016-04" db="EMBL/GenBank/DDBJ databases">
        <title>A degradative enzymes factory behind the ericoid mycorrhizal symbiosis.</title>
        <authorList>
            <consortium name="DOE Joint Genome Institute"/>
            <person name="Martino E."/>
            <person name="Morin E."/>
            <person name="Grelet G."/>
            <person name="Kuo A."/>
            <person name="Kohler A."/>
            <person name="Daghino S."/>
            <person name="Barry K."/>
            <person name="Choi C."/>
            <person name="Cichocki N."/>
            <person name="Clum A."/>
            <person name="Copeland A."/>
            <person name="Hainaut M."/>
            <person name="Haridas S."/>
            <person name="Labutti K."/>
            <person name="Lindquist E."/>
            <person name="Lipzen A."/>
            <person name="Khouja H.-R."/>
            <person name="Murat C."/>
            <person name="Ohm R."/>
            <person name="Olson A."/>
            <person name="Spatafora J."/>
            <person name="Veneault-Fourrey C."/>
            <person name="Henrissat B."/>
            <person name="Grigoriev I."/>
            <person name="Martin F."/>
            <person name="Perotto S."/>
        </authorList>
    </citation>
    <scope>NUCLEOTIDE SEQUENCE [LARGE SCALE GENOMIC DNA]</scope>
    <source>
        <strain evidence="4 5">F</strain>
    </source>
</reference>
<evidence type="ECO:0000256" key="1">
    <source>
        <dbReference type="ARBA" id="ARBA00022741"/>
    </source>
</evidence>
<dbReference type="GO" id="GO:0005524">
    <property type="term" value="F:ATP binding"/>
    <property type="evidence" value="ECO:0007669"/>
    <property type="project" value="UniProtKB-KW"/>
</dbReference>
<keyword evidence="1" id="KW-0547">Nucleotide-binding</keyword>
<dbReference type="Proteomes" id="UP000235786">
    <property type="component" value="Unassembled WGS sequence"/>
</dbReference>
<evidence type="ECO:0000313" key="5">
    <source>
        <dbReference type="Proteomes" id="UP000235786"/>
    </source>
</evidence>
<accession>A0A2J6RU54</accession>
<gene>
    <name evidence="4" type="ORF">L207DRAFT_580671</name>
</gene>
<dbReference type="AlphaFoldDB" id="A0A2J6RU54"/>
<evidence type="ECO:0000259" key="3">
    <source>
        <dbReference type="Pfam" id="PF09336"/>
    </source>
</evidence>
<proteinExistence type="predicted"/>
<evidence type="ECO:0000313" key="4">
    <source>
        <dbReference type="EMBL" id="PMD41993.1"/>
    </source>
</evidence>
<name>A0A2J6RU54_HYAVF</name>
<organism evidence="4 5">
    <name type="scientific">Hyaloscypha variabilis (strain UAMH 11265 / GT02V1 / F)</name>
    <name type="common">Meliniomyces variabilis</name>
    <dbReference type="NCBI Taxonomy" id="1149755"/>
    <lineage>
        <taxon>Eukaryota</taxon>
        <taxon>Fungi</taxon>
        <taxon>Dikarya</taxon>
        <taxon>Ascomycota</taxon>
        <taxon>Pezizomycotina</taxon>
        <taxon>Leotiomycetes</taxon>
        <taxon>Helotiales</taxon>
        <taxon>Hyaloscyphaceae</taxon>
        <taxon>Hyaloscypha</taxon>
        <taxon>Hyaloscypha variabilis</taxon>
    </lineage>
</organism>